<comment type="caution">
    <text evidence="8">The sequence shown here is derived from an EMBL/GenBank/DDBJ whole genome shotgun (WGS) entry which is preliminary data.</text>
</comment>
<dbReference type="Gene3D" id="1.20.140.10">
    <property type="entry name" value="Butyryl-CoA Dehydrogenase, subunit A, domain 3"/>
    <property type="match status" value="1"/>
</dbReference>
<evidence type="ECO:0000256" key="3">
    <source>
        <dbReference type="ARBA" id="ARBA00022630"/>
    </source>
</evidence>
<dbReference type="Gene3D" id="1.10.540.10">
    <property type="entry name" value="Acyl-CoA dehydrogenase/oxidase, N-terminal domain"/>
    <property type="match status" value="1"/>
</dbReference>
<feature type="domain" description="Acyl-CoA dehydrogenase/oxidase C-terminal" evidence="6">
    <location>
        <begin position="207"/>
        <end position="347"/>
    </location>
</feature>
<gene>
    <name evidence="8" type="ORF">A5672_25125</name>
</gene>
<keyword evidence="4" id="KW-0274">FAD</keyword>
<evidence type="ECO:0000313" key="8">
    <source>
        <dbReference type="EMBL" id="OBG33015.1"/>
    </source>
</evidence>
<evidence type="ECO:0000313" key="9">
    <source>
        <dbReference type="Proteomes" id="UP000092086"/>
    </source>
</evidence>
<dbReference type="InterPro" id="IPR009075">
    <property type="entry name" value="AcylCo_DH/oxidase_C"/>
</dbReference>
<dbReference type="Gene3D" id="2.40.110.10">
    <property type="entry name" value="Butyryl-CoA Dehydrogenase, subunit A, domain 2"/>
    <property type="match status" value="1"/>
</dbReference>
<dbReference type="Pfam" id="PF00441">
    <property type="entry name" value="Acyl-CoA_dh_1"/>
    <property type="match status" value="1"/>
</dbReference>
<evidence type="ECO:0000256" key="2">
    <source>
        <dbReference type="ARBA" id="ARBA00009347"/>
    </source>
</evidence>
<dbReference type="InterPro" id="IPR036250">
    <property type="entry name" value="AcylCo_DH-like_C"/>
</dbReference>
<proteinExistence type="inferred from homology"/>
<keyword evidence="3" id="KW-0285">Flavoprotein</keyword>
<dbReference type="PANTHER" id="PTHR43884">
    <property type="entry name" value="ACYL-COA DEHYDROGENASE"/>
    <property type="match status" value="1"/>
</dbReference>
<dbReference type="AlphaFoldDB" id="A0ABD6NZ94"/>
<dbReference type="Pfam" id="PF02771">
    <property type="entry name" value="Acyl-CoA_dh_N"/>
    <property type="match status" value="1"/>
</dbReference>
<reference evidence="8 9" key="1">
    <citation type="submission" date="2016-06" db="EMBL/GenBank/DDBJ databases">
        <authorList>
            <person name="Sutton G."/>
            <person name="Brinkac L."/>
            <person name="Sanka R."/>
            <person name="Adams M."/>
            <person name="Lau E."/>
            <person name="Sam S."/>
            <person name="Sreng N."/>
            <person name="Him V."/>
            <person name="Kerleguer A."/>
            <person name="Cheng S."/>
        </authorList>
    </citation>
    <scope>NUCLEOTIDE SEQUENCE [LARGE SCALE GENOMIC DNA]</scope>
    <source>
        <strain evidence="8 9">E2978</strain>
    </source>
</reference>
<comment type="similarity">
    <text evidence="2">Belongs to the acyl-CoA dehydrogenase family.</text>
</comment>
<dbReference type="InterPro" id="IPR037069">
    <property type="entry name" value="AcylCoA_DH/ox_N_sf"/>
</dbReference>
<dbReference type="InterPro" id="IPR009100">
    <property type="entry name" value="AcylCoA_DH/oxidase_NM_dom_sf"/>
</dbReference>
<sequence length="365" mass="38069">MTPNAPSSLDKIADTAVELAQLRESADDILRRAWSPQAFRRLLDGPGPAFDWGLWQTITGLGWPSVLVSEANGGGGVGLRELCVFAESAGAAAAPLPLAPTAAACWCEDRCADGISLVLPESAELSANGVSGVWPVVAFGAVATRLLVCAGAGDRTVLGVVDPTGAGVPYQAVTPLDHNPAARITLQNAPIDVIATGQSAELRHHGAITRARVAQVAELVGIASAANESAVEYAKQRTAFGHPIGAFQAIKHRLVDQRCAIEVGRALVNRAADACQQAHPDATALTSLAAYWGIDAVRAIPEGATQVFGGIAYTWEHDAHVHLRRAASAAATLGPRAYHRDVVARWLSDRHPSPNNAADNEGRGV</sequence>
<dbReference type="SUPFAM" id="SSF47203">
    <property type="entry name" value="Acyl-CoA dehydrogenase C-terminal domain-like"/>
    <property type="match status" value="1"/>
</dbReference>
<protein>
    <submittedName>
        <fullName evidence="8">Acyl-CoA dehydrogenase</fullName>
    </submittedName>
</protein>
<name>A0ABD6NZ94_9MYCO</name>
<dbReference type="GO" id="GO:0016491">
    <property type="term" value="F:oxidoreductase activity"/>
    <property type="evidence" value="ECO:0007669"/>
    <property type="project" value="UniProtKB-KW"/>
</dbReference>
<dbReference type="InterPro" id="IPR046373">
    <property type="entry name" value="Acyl-CoA_Oxase/DH_mid-dom_sf"/>
</dbReference>
<keyword evidence="5" id="KW-0560">Oxidoreductase</keyword>
<evidence type="ECO:0000256" key="1">
    <source>
        <dbReference type="ARBA" id="ARBA00001974"/>
    </source>
</evidence>
<accession>A0ABD6NZ94</accession>
<comment type="cofactor">
    <cofactor evidence="1">
        <name>FAD</name>
        <dbReference type="ChEBI" id="CHEBI:57692"/>
    </cofactor>
</comment>
<dbReference type="Proteomes" id="UP000092086">
    <property type="component" value="Unassembled WGS sequence"/>
</dbReference>
<dbReference type="InterPro" id="IPR013786">
    <property type="entry name" value="AcylCoA_DH/ox_N"/>
</dbReference>
<dbReference type="PANTHER" id="PTHR43884:SF20">
    <property type="entry name" value="ACYL-COA DEHYDROGENASE FADE28"/>
    <property type="match status" value="1"/>
</dbReference>
<evidence type="ECO:0000256" key="5">
    <source>
        <dbReference type="ARBA" id="ARBA00023002"/>
    </source>
</evidence>
<organism evidence="8 9">
    <name type="scientific">Mycobacterium alsense</name>
    <dbReference type="NCBI Taxonomy" id="324058"/>
    <lineage>
        <taxon>Bacteria</taxon>
        <taxon>Bacillati</taxon>
        <taxon>Actinomycetota</taxon>
        <taxon>Actinomycetes</taxon>
        <taxon>Mycobacteriales</taxon>
        <taxon>Mycobacteriaceae</taxon>
        <taxon>Mycobacterium</taxon>
    </lineage>
</organism>
<evidence type="ECO:0000259" key="6">
    <source>
        <dbReference type="Pfam" id="PF00441"/>
    </source>
</evidence>
<dbReference type="EMBL" id="LZIT01000242">
    <property type="protein sequence ID" value="OBG33015.1"/>
    <property type="molecule type" value="Genomic_DNA"/>
</dbReference>
<evidence type="ECO:0000259" key="7">
    <source>
        <dbReference type="Pfam" id="PF02771"/>
    </source>
</evidence>
<feature type="domain" description="Acyl-CoA dehydrogenase/oxidase N-terminal" evidence="7">
    <location>
        <begin position="19"/>
        <end position="102"/>
    </location>
</feature>
<evidence type="ECO:0000256" key="4">
    <source>
        <dbReference type="ARBA" id="ARBA00022827"/>
    </source>
</evidence>
<dbReference type="SUPFAM" id="SSF56645">
    <property type="entry name" value="Acyl-CoA dehydrogenase NM domain-like"/>
    <property type="match status" value="1"/>
</dbReference>